<proteinExistence type="predicted"/>
<reference evidence="3" key="1">
    <citation type="journal article" date="2019" name="Int. J. Syst. Evol. Microbiol.">
        <title>The Global Catalogue of Microorganisms (GCM) 10K type strain sequencing project: providing services to taxonomists for standard genome sequencing and annotation.</title>
        <authorList>
            <consortium name="The Broad Institute Genomics Platform"/>
            <consortium name="The Broad Institute Genome Sequencing Center for Infectious Disease"/>
            <person name="Wu L."/>
            <person name="Ma J."/>
        </authorList>
    </citation>
    <scope>NUCLEOTIDE SEQUENCE [LARGE SCALE GENOMIC DNA]</scope>
    <source>
        <strain evidence="3">CGMCC 4.7330</strain>
    </source>
</reference>
<dbReference type="PRINTS" id="PR00598">
    <property type="entry name" value="HTHMARR"/>
</dbReference>
<dbReference type="InterPro" id="IPR036388">
    <property type="entry name" value="WH-like_DNA-bd_sf"/>
</dbReference>
<dbReference type="SUPFAM" id="SSF46785">
    <property type="entry name" value="Winged helix' DNA-binding domain"/>
    <property type="match status" value="1"/>
</dbReference>
<dbReference type="Proteomes" id="UP001595696">
    <property type="component" value="Unassembled WGS sequence"/>
</dbReference>
<dbReference type="InterPro" id="IPR039422">
    <property type="entry name" value="MarR/SlyA-like"/>
</dbReference>
<dbReference type="Pfam" id="PF01047">
    <property type="entry name" value="MarR"/>
    <property type="match status" value="1"/>
</dbReference>
<organism evidence="2 3">
    <name type="scientific">Nocardia jiangsuensis</name>
    <dbReference type="NCBI Taxonomy" id="1691563"/>
    <lineage>
        <taxon>Bacteria</taxon>
        <taxon>Bacillati</taxon>
        <taxon>Actinomycetota</taxon>
        <taxon>Actinomycetes</taxon>
        <taxon>Mycobacteriales</taxon>
        <taxon>Nocardiaceae</taxon>
        <taxon>Nocardia</taxon>
    </lineage>
</organism>
<protein>
    <submittedName>
        <fullName evidence="2">MarR family winged helix-turn-helix transcriptional regulator</fullName>
    </submittedName>
</protein>
<dbReference type="InterPro" id="IPR036390">
    <property type="entry name" value="WH_DNA-bd_sf"/>
</dbReference>
<keyword evidence="3" id="KW-1185">Reference proteome</keyword>
<dbReference type="SMART" id="SM00347">
    <property type="entry name" value="HTH_MARR"/>
    <property type="match status" value="1"/>
</dbReference>
<accession>A0ABV8DLN8</accession>
<dbReference type="PANTHER" id="PTHR33164:SF43">
    <property type="entry name" value="HTH-TYPE TRANSCRIPTIONAL REPRESSOR YETL"/>
    <property type="match status" value="1"/>
</dbReference>
<comment type="caution">
    <text evidence="2">The sequence shown here is derived from an EMBL/GenBank/DDBJ whole genome shotgun (WGS) entry which is preliminary data.</text>
</comment>
<name>A0ABV8DLN8_9NOCA</name>
<dbReference type="RefSeq" id="WP_378610722.1">
    <property type="nucleotide sequence ID" value="NZ_JBHSAX010000003.1"/>
</dbReference>
<evidence type="ECO:0000259" key="1">
    <source>
        <dbReference type="PROSITE" id="PS50995"/>
    </source>
</evidence>
<dbReference type="EMBL" id="JBHSAX010000003">
    <property type="protein sequence ID" value="MFC3960957.1"/>
    <property type="molecule type" value="Genomic_DNA"/>
</dbReference>
<sequence length="141" mass="15799">MQIVSRIKHIALELDRAVEHLYTTAALTAAEVELLVPLRYNDTPMTAIRLAEHLGMSRAGISKTLSKLESRGLLARTPHPRDRRSALLTLTPDGIELVDDLFPRELRLHTQALAGLGSDRTSMITELDRLARTLEIARENR</sequence>
<feature type="domain" description="HTH marR-type" evidence="1">
    <location>
        <begin position="1"/>
        <end position="139"/>
    </location>
</feature>
<dbReference type="Gene3D" id="1.10.10.10">
    <property type="entry name" value="Winged helix-like DNA-binding domain superfamily/Winged helix DNA-binding domain"/>
    <property type="match status" value="1"/>
</dbReference>
<evidence type="ECO:0000313" key="3">
    <source>
        <dbReference type="Proteomes" id="UP001595696"/>
    </source>
</evidence>
<dbReference type="PANTHER" id="PTHR33164">
    <property type="entry name" value="TRANSCRIPTIONAL REGULATOR, MARR FAMILY"/>
    <property type="match status" value="1"/>
</dbReference>
<dbReference type="PROSITE" id="PS50995">
    <property type="entry name" value="HTH_MARR_2"/>
    <property type="match status" value="1"/>
</dbReference>
<dbReference type="InterPro" id="IPR000835">
    <property type="entry name" value="HTH_MarR-typ"/>
</dbReference>
<evidence type="ECO:0000313" key="2">
    <source>
        <dbReference type="EMBL" id="MFC3960957.1"/>
    </source>
</evidence>
<gene>
    <name evidence="2" type="ORF">ACFO0B_03015</name>
</gene>